<reference evidence="1 2" key="1">
    <citation type="submission" date="2020-02" db="EMBL/GenBank/DDBJ databases">
        <title>Streptomyces malaysiensis DSM14702 (JHCC583434, PFL_A843) Genome sequencing and assembly.</title>
        <authorList>
            <person name="Samborskyy M."/>
        </authorList>
    </citation>
    <scope>NUCLEOTIDE SEQUENCE [LARGE SCALE GENOMIC DNA]</scope>
    <source>
        <strain evidence="1 2">DSM 14702</strain>
    </source>
</reference>
<organism evidence="1 2">
    <name type="scientific">Streptomyces malaysiensis</name>
    <dbReference type="NCBI Taxonomy" id="92644"/>
    <lineage>
        <taxon>Bacteria</taxon>
        <taxon>Bacillati</taxon>
        <taxon>Actinomycetota</taxon>
        <taxon>Actinomycetes</taxon>
        <taxon>Kitasatosporales</taxon>
        <taxon>Streptomycetaceae</taxon>
        <taxon>Streptomyces</taxon>
        <taxon>Streptomyces violaceusniger group</taxon>
    </lineage>
</organism>
<dbReference type="InterPro" id="IPR050267">
    <property type="entry name" value="Anti-sigma-factor_SerPK"/>
</dbReference>
<dbReference type="PANTHER" id="PTHR35526:SF3">
    <property type="entry name" value="ANTI-SIGMA-F FACTOR RSBW"/>
    <property type="match status" value="1"/>
</dbReference>
<dbReference type="InterPro" id="IPR036890">
    <property type="entry name" value="HATPase_C_sf"/>
</dbReference>
<dbReference type="PANTHER" id="PTHR35526">
    <property type="entry name" value="ANTI-SIGMA-F FACTOR RSBW-RELATED"/>
    <property type="match status" value="1"/>
</dbReference>
<dbReference type="EMBL" id="JAALLH010000001">
    <property type="protein sequence ID" value="NIY68072.1"/>
    <property type="molecule type" value="Genomic_DNA"/>
</dbReference>
<evidence type="ECO:0000313" key="2">
    <source>
        <dbReference type="Proteomes" id="UP000536624"/>
    </source>
</evidence>
<dbReference type="CDD" id="cd16936">
    <property type="entry name" value="HATPase_RsbW-like"/>
    <property type="match status" value="1"/>
</dbReference>
<dbReference type="SUPFAM" id="SSF55874">
    <property type="entry name" value="ATPase domain of HSP90 chaperone/DNA topoisomerase II/histidine kinase"/>
    <property type="match status" value="1"/>
</dbReference>
<comment type="caution">
    <text evidence="1">The sequence shown here is derived from an EMBL/GenBank/DDBJ whole genome shotgun (WGS) entry which is preliminary data.</text>
</comment>
<gene>
    <name evidence="1" type="ORF">SMALB_6153</name>
</gene>
<sequence>MSDDVCIVLTEALSNVHKHAGGGFSDIALWCSGAYLWTMVSDSSHDMPVLKDPDLTMSSGRGMRLIEALTDNWLVIPSHAGKWLVCWFAVPSTVMPTAAEELEQCYP</sequence>
<proteinExistence type="predicted"/>
<evidence type="ECO:0000313" key="1">
    <source>
        <dbReference type="EMBL" id="NIY68072.1"/>
    </source>
</evidence>
<name>A0A7X5X7N2_STRMQ</name>
<dbReference type="Gene3D" id="3.30.565.10">
    <property type="entry name" value="Histidine kinase-like ATPase, C-terminal domain"/>
    <property type="match status" value="1"/>
</dbReference>
<dbReference type="Proteomes" id="UP000536624">
    <property type="component" value="Unassembled WGS sequence"/>
</dbReference>
<dbReference type="AlphaFoldDB" id="A0A7X5X7N2"/>
<protein>
    <submittedName>
        <fullName evidence="1">Regulatory protein</fullName>
    </submittedName>
</protein>
<accession>A0A7X5X7N2</accession>